<dbReference type="Proteomes" id="UP001607302">
    <property type="component" value="Unassembled WGS sequence"/>
</dbReference>
<dbReference type="AlphaFoldDB" id="A0ABD1ZSV7"/>
<keyword evidence="2" id="KW-1185">Reference proteome</keyword>
<organism evidence="1 2">
    <name type="scientific">Vespula squamosa</name>
    <name type="common">Southern yellow jacket</name>
    <name type="synonym">Wasp</name>
    <dbReference type="NCBI Taxonomy" id="30214"/>
    <lineage>
        <taxon>Eukaryota</taxon>
        <taxon>Metazoa</taxon>
        <taxon>Ecdysozoa</taxon>
        <taxon>Arthropoda</taxon>
        <taxon>Hexapoda</taxon>
        <taxon>Insecta</taxon>
        <taxon>Pterygota</taxon>
        <taxon>Neoptera</taxon>
        <taxon>Endopterygota</taxon>
        <taxon>Hymenoptera</taxon>
        <taxon>Apocrita</taxon>
        <taxon>Aculeata</taxon>
        <taxon>Vespoidea</taxon>
        <taxon>Vespidae</taxon>
        <taxon>Vespinae</taxon>
        <taxon>Vespula</taxon>
    </lineage>
</organism>
<dbReference type="EMBL" id="JAUDFV010000174">
    <property type="protein sequence ID" value="KAL2711443.1"/>
    <property type="molecule type" value="Genomic_DNA"/>
</dbReference>
<protein>
    <submittedName>
        <fullName evidence="1">Uncharacterized protein</fullName>
    </submittedName>
</protein>
<evidence type="ECO:0000313" key="2">
    <source>
        <dbReference type="Proteomes" id="UP001607302"/>
    </source>
</evidence>
<reference evidence="1 2" key="1">
    <citation type="journal article" date="2024" name="Ann. Entomol. Soc. Am.">
        <title>Genomic analyses of the southern and eastern yellowjacket wasps (Hymenoptera: Vespidae) reveal evolutionary signatures of social life.</title>
        <authorList>
            <person name="Catto M.A."/>
            <person name="Caine P.B."/>
            <person name="Orr S.E."/>
            <person name="Hunt B.G."/>
            <person name="Goodisman M.A.D."/>
        </authorList>
    </citation>
    <scope>NUCLEOTIDE SEQUENCE [LARGE SCALE GENOMIC DNA]</scope>
    <source>
        <strain evidence="1">233</strain>
        <tissue evidence="1">Head and thorax</tissue>
    </source>
</reference>
<sequence length="62" mass="7523">MCLNTFPRIYRCCREILRHDTIRRQVDSFFLKKYSYSGVLIRLPPSDRNEHNLARCELKGYE</sequence>
<comment type="caution">
    <text evidence="1">The sequence shown here is derived from an EMBL/GenBank/DDBJ whole genome shotgun (WGS) entry which is preliminary data.</text>
</comment>
<proteinExistence type="predicted"/>
<name>A0ABD1ZSV7_VESSQ</name>
<gene>
    <name evidence="1" type="ORF">V1478_018944</name>
</gene>
<evidence type="ECO:0000313" key="1">
    <source>
        <dbReference type="EMBL" id="KAL2711443.1"/>
    </source>
</evidence>
<accession>A0ABD1ZSV7</accession>